<feature type="domain" description="PilZ" evidence="1">
    <location>
        <begin position="92"/>
        <end position="163"/>
    </location>
</feature>
<protein>
    <recommendedName>
        <fullName evidence="1">PilZ domain-containing protein</fullName>
    </recommendedName>
</protein>
<dbReference type="EMBL" id="FRBW01000002">
    <property type="protein sequence ID" value="SHM30532.1"/>
    <property type="molecule type" value="Genomic_DNA"/>
</dbReference>
<dbReference type="AlphaFoldDB" id="A0A1M7HPQ8"/>
<dbReference type="OrthoDB" id="7676579at2"/>
<accession>A0A1M7HPQ8</accession>
<dbReference type="Pfam" id="PF07238">
    <property type="entry name" value="PilZ"/>
    <property type="match status" value="1"/>
</dbReference>
<evidence type="ECO:0000313" key="3">
    <source>
        <dbReference type="Proteomes" id="UP000186002"/>
    </source>
</evidence>
<gene>
    <name evidence="2" type="ORF">SAMN05444272_2290</name>
</gene>
<evidence type="ECO:0000259" key="1">
    <source>
        <dbReference type="Pfam" id="PF07238"/>
    </source>
</evidence>
<keyword evidence="3" id="KW-1185">Reference proteome</keyword>
<sequence>MNVQTASDGDASDQNALPVTVIDLESLNCIQALAVNFSDWGCKLMGPELGVLNKNIGIRLEGDDGFLRGKITGKKSDYATVVFDPDENSNRDKRRETRHPVTVEAVLTDLSRKHSFPCTITNASRSGCRVDGEGLMDLPSEVLLCVKSFGAPVVGQVMWKNATCAGMVLNWNSMRKAKTTEAIKKTAAQKKAEEHAETIRLQIARL</sequence>
<dbReference type="InterPro" id="IPR009875">
    <property type="entry name" value="PilZ_domain"/>
</dbReference>
<dbReference type="RefSeq" id="WP_073013153.1">
    <property type="nucleotide sequence ID" value="NZ_FRBW01000002.1"/>
</dbReference>
<name>A0A1M7HPQ8_9HYPH</name>
<dbReference type="Proteomes" id="UP000186002">
    <property type="component" value="Unassembled WGS sequence"/>
</dbReference>
<evidence type="ECO:0000313" key="2">
    <source>
        <dbReference type="EMBL" id="SHM30532.1"/>
    </source>
</evidence>
<organism evidence="2 3">
    <name type="scientific">Roseibium suaedae</name>
    <dbReference type="NCBI Taxonomy" id="735517"/>
    <lineage>
        <taxon>Bacteria</taxon>
        <taxon>Pseudomonadati</taxon>
        <taxon>Pseudomonadota</taxon>
        <taxon>Alphaproteobacteria</taxon>
        <taxon>Hyphomicrobiales</taxon>
        <taxon>Stappiaceae</taxon>
        <taxon>Roseibium</taxon>
    </lineage>
</organism>
<reference evidence="2 3" key="1">
    <citation type="submission" date="2016-11" db="EMBL/GenBank/DDBJ databases">
        <authorList>
            <person name="Jaros S."/>
            <person name="Januszkiewicz K."/>
            <person name="Wedrychowicz H."/>
        </authorList>
    </citation>
    <scope>NUCLEOTIDE SEQUENCE [LARGE SCALE GENOMIC DNA]</scope>
    <source>
        <strain evidence="2 3">DSM 22153</strain>
    </source>
</reference>
<dbReference type="GO" id="GO:0035438">
    <property type="term" value="F:cyclic-di-GMP binding"/>
    <property type="evidence" value="ECO:0007669"/>
    <property type="project" value="InterPro"/>
</dbReference>
<dbReference type="SUPFAM" id="SSF141371">
    <property type="entry name" value="PilZ domain-like"/>
    <property type="match status" value="1"/>
</dbReference>
<proteinExistence type="predicted"/>